<gene>
    <name evidence="1" type="ORF">MPLDJ20_120317</name>
</gene>
<dbReference type="AlphaFoldDB" id="A0A090EE08"/>
<evidence type="ECO:0000313" key="2">
    <source>
        <dbReference type="Proteomes" id="UP000046373"/>
    </source>
</evidence>
<accession>A0A090EE08</accession>
<organism evidence="1 2">
    <name type="scientific">Mesorhizobium plurifarium</name>
    <dbReference type="NCBI Taxonomy" id="69974"/>
    <lineage>
        <taxon>Bacteria</taxon>
        <taxon>Pseudomonadati</taxon>
        <taxon>Pseudomonadota</taxon>
        <taxon>Alphaproteobacteria</taxon>
        <taxon>Hyphomicrobiales</taxon>
        <taxon>Phyllobacteriaceae</taxon>
        <taxon>Mesorhizobium</taxon>
    </lineage>
</organism>
<dbReference type="Proteomes" id="UP000046373">
    <property type="component" value="Unassembled WGS sequence"/>
</dbReference>
<evidence type="ECO:0000313" key="1">
    <source>
        <dbReference type="EMBL" id="CDX28438.1"/>
    </source>
</evidence>
<sequence>MIRRTQPAPEVCLITADSSLHPYPGVASNSNRLHRPAL</sequence>
<reference evidence="1 2" key="1">
    <citation type="submission" date="2014-08" db="EMBL/GenBank/DDBJ databases">
        <authorList>
            <person name="Moulin Lionel"/>
        </authorList>
    </citation>
    <scope>NUCLEOTIDE SEQUENCE [LARGE SCALE GENOMIC DNA]</scope>
</reference>
<proteinExistence type="predicted"/>
<dbReference type="EMBL" id="CCNB01000004">
    <property type="protein sequence ID" value="CDX28438.1"/>
    <property type="molecule type" value="Genomic_DNA"/>
</dbReference>
<protein>
    <submittedName>
        <fullName evidence="1">Uncharacterized protein</fullName>
    </submittedName>
</protein>
<name>A0A090EE08_MESPL</name>